<sequence length="216" mass="23927">MAQAAGERGRRFLTGRGHAPGGRLESCIPYASGSGPRRVGLVIIWLNGAFGAGKTTTAVELTSRIPDSRLFDAEKVGEMLWHVLGVPERDFQDFPPWRALVVETARQVLNHTGGTLVVTQTVLVERYWREIHGGLVRAAIPVHHFLLHADTRTLAERIETDAGPQSARARRWRLDHLGDYQEALPWLRRAAEVVDTTGITPDQAAETIMSRVRLDG</sequence>
<protein>
    <submittedName>
        <fullName evidence="1">ATP-binding protein</fullName>
    </submittedName>
</protein>
<evidence type="ECO:0000313" key="1">
    <source>
        <dbReference type="EMBL" id="GHH83144.1"/>
    </source>
</evidence>
<dbReference type="Proteomes" id="UP000603708">
    <property type="component" value="Unassembled WGS sequence"/>
</dbReference>
<reference evidence="1" key="2">
    <citation type="submission" date="2020-09" db="EMBL/GenBank/DDBJ databases">
        <authorList>
            <person name="Sun Q."/>
            <person name="Ohkuma M."/>
        </authorList>
    </citation>
    <scope>NUCLEOTIDE SEQUENCE</scope>
    <source>
        <strain evidence="1">JCM 5069</strain>
    </source>
</reference>
<keyword evidence="1" id="KW-0547">Nucleotide-binding</keyword>
<keyword evidence="1" id="KW-0067">ATP-binding</keyword>
<dbReference type="EMBL" id="BNCD01000013">
    <property type="protein sequence ID" value="GHH83144.1"/>
    <property type="molecule type" value="Genomic_DNA"/>
</dbReference>
<dbReference type="Pfam" id="PF13671">
    <property type="entry name" value="AAA_33"/>
    <property type="match status" value="1"/>
</dbReference>
<dbReference type="AlphaFoldDB" id="A0A919GFJ2"/>
<accession>A0A919GFJ2</accession>
<evidence type="ECO:0000313" key="2">
    <source>
        <dbReference type="Proteomes" id="UP000603708"/>
    </source>
</evidence>
<dbReference type="SUPFAM" id="SSF52540">
    <property type="entry name" value="P-loop containing nucleoside triphosphate hydrolases"/>
    <property type="match status" value="1"/>
</dbReference>
<dbReference type="InterPro" id="IPR027417">
    <property type="entry name" value="P-loop_NTPase"/>
</dbReference>
<name>A0A919GFJ2_9ACTN</name>
<keyword evidence="2" id="KW-1185">Reference proteome</keyword>
<comment type="caution">
    <text evidence="1">The sequence shown here is derived from an EMBL/GenBank/DDBJ whole genome shotgun (WGS) entry which is preliminary data.</text>
</comment>
<gene>
    <name evidence="1" type="ORF">GCM10018793_44510</name>
</gene>
<dbReference type="Gene3D" id="3.40.50.300">
    <property type="entry name" value="P-loop containing nucleotide triphosphate hydrolases"/>
    <property type="match status" value="1"/>
</dbReference>
<reference evidence="1" key="1">
    <citation type="journal article" date="2014" name="Int. J. Syst. Evol. Microbiol.">
        <title>Complete genome sequence of Corynebacterium casei LMG S-19264T (=DSM 44701T), isolated from a smear-ripened cheese.</title>
        <authorList>
            <consortium name="US DOE Joint Genome Institute (JGI-PGF)"/>
            <person name="Walter F."/>
            <person name="Albersmeier A."/>
            <person name="Kalinowski J."/>
            <person name="Ruckert C."/>
        </authorList>
    </citation>
    <scope>NUCLEOTIDE SEQUENCE</scope>
    <source>
        <strain evidence="1">JCM 5069</strain>
    </source>
</reference>
<organism evidence="1 2">
    <name type="scientific">Streptomyces sulfonofaciens</name>
    <dbReference type="NCBI Taxonomy" id="68272"/>
    <lineage>
        <taxon>Bacteria</taxon>
        <taxon>Bacillati</taxon>
        <taxon>Actinomycetota</taxon>
        <taxon>Actinomycetes</taxon>
        <taxon>Kitasatosporales</taxon>
        <taxon>Streptomycetaceae</taxon>
        <taxon>Streptomyces</taxon>
    </lineage>
</organism>
<proteinExistence type="predicted"/>
<dbReference type="GO" id="GO:0005524">
    <property type="term" value="F:ATP binding"/>
    <property type="evidence" value="ECO:0007669"/>
    <property type="project" value="UniProtKB-KW"/>
</dbReference>